<keyword evidence="4" id="KW-1185">Reference proteome</keyword>
<dbReference type="EMBL" id="JARXVE010000013">
    <property type="protein sequence ID" value="MDH6198976.1"/>
    <property type="molecule type" value="Genomic_DNA"/>
</dbReference>
<feature type="compositionally biased region" description="Acidic residues" evidence="1">
    <location>
        <begin position="102"/>
        <end position="111"/>
    </location>
</feature>
<name>A0ABT6L8S5_9MYCO</name>
<evidence type="ECO:0000313" key="3">
    <source>
        <dbReference type="EMBL" id="MDH6198976.1"/>
    </source>
</evidence>
<dbReference type="Proteomes" id="UP001160130">
    <property type="component" value="Unassembled WGS sequence"/>
</dbReference>
<evidence type="ECO:0008006" key="5">
    <source>
        <dbReference type="Google" id="ProtNLM"/>
    </source>
</evidence>
<dbReference type="PROSITE" id="PS51318">
    <property type="entry name" value="TAT"/>
    <property type="match status" value="1"/>
</dbReference>
<sequence>MVAQITSRRLIITALSALAFMAPATVLALPAAPALVAACPNGEDTDTYTGTCVPYLVPNSANQSPLCPAGVLGTECGSAEVQTGPGQPQLPGDLEPTGPGQEIEDLSTPDF</sequence>
<evidence type="ECO:0000313" key="4">
    <source>
        <dbReference type="Proteomes" id="UP001160130"/>
    </source>
</evidence>
<proteinExistence type="predicted"/>
<evidence type="ECO:0000256" key="1">
    <source>
        <dbReference type="SAM" id="MobiDB-lite"/>
    </source>
</evidence>
<accession>A0ABT6L8S5</accession>
<organism evidence="3 4">
    <name type="scientific">Mycolicibacterium frederiksbergense</name>
    <dbReference type="NCBI Taxonomy" id="117567"/>
    <lineage>
        <taxon>Bacteria</taxon>
        <taxon>Bacillati</taxon>
        <taxon>Actinomycetota</taxon>
        <taxon>Actinomycetes</taxon>
        <taxon>Mycobacteriales</taxon>
        <taxon>Mycobacteriaceae</taxon>
        <taxon>Mycolicibacterium</taxon>
    </lineage>
</organism>
<evidence type="ECO:0000256" key="2">
    <source>
        <dbReference type="SAM" id="SignalP"/>
    </source>
</evidence>
<feature type="signal peptide" evidence="2">
    <location>
        <begin position="1"/>
        <end position="28"/>
    </location>
</feature>
<reference evidence="3 4" key="1">
    <citation type="submission" date="2023-04" db="EMBL/GenBank/DDBJ databases">
        <title>Forest soil microbial communities from Buena Vista Peninsula, Colon Province, Panama.</title>
        <authorList>
            <person name="Bouskill N."/>
        </authorList>
    </citation>
    <scope>NUCLEOTIDE SEQUENCE [LARGE SCALE GENOMIC DNA]</scope>
    <source>
        <strain evidence="3 4">AC80</strain>
    </source>
</reference>
<dbReference type="RefSeq" id="WP_280835532.1">
    <property type="nucleotide sequence ID" value="NZ_JARXVE010000013.1"/>
</dbReference>
<keyword evidence="2" id="KW-0732">Signal</keyword>
<gene>
    <name evidence="3" type="ORF">M2272_005640</name>
</gene>
<feature type="chain" id="PRO_5046312512" description="Intersectin-EH binding protein Ibp1" evidence="2">
    <location>
        <begin position="29"/>
        <end position="111"/>
    </location>
</feature>
<comment type="caution">
    <text evidence="3">The sequence shown here is derived from an EMBL/GenBank/DDBJ whole genome shotgun (WGS) entry which is preliminary data.</text>
</comment>
<dbReference type="InterPro" id="IPR006311">
    <property type="entry name" value="TAT_signal"/>
</dbReference>
<protein>
    <recommendedName>
        <fullName evidence="5">Intersectin-EH binding protein Ibp1</fullName>
    </recommendedName>
</protein>
<feature type="region of interest" description="Disordered" evidence="1">
    <location>
        <begin position="77"/>
        <end position="111"/>
    </location>
</feature>